<evidence type="ECO:0000313" key="3">
    <source>
        <dbReference type="EnsemblFungi" id="MAPG_03254T0"/>
    </source>
</evidence>
<reference evidence="4" key="1">
    <citation type="submission" date="2010-05" db="EMBL/GenBank/DDBJ databases">
        <title>The genome sequence of Magnaporthe poae strain ATCC 64411.</title>
        <authorList>
            <person name="Ma L.-J."/>
            <person name="Dead R."/>
            <person name="Young S."/>
            <person name="Zeng Q."/>
            <person name="Koehrsen M."/>
            <person name="Alvarado L."/>
            <person name="Berlin A."/>
            <person name="Chapman S.B."/>
            <person name="Chen Z."/>
            <person name="Freedman E."/>
            <person name="Gellesch M."/>
            <person name="Goldberg J."/>
            <person name="Griggs A."/>
            <person name="Gujja S."/>
            <person name="Heilman E.R."/>
            <person name="Heiman D."/>
            <person name="Hepburn T."/>
            <person name="Howarth C."/>
            <person name="Jen D."/>
            <person name="Larson L."/>
            <person name="Mehta T."/>
            <person name="Neiman D."/>
            <person name="Pearson M."/>
            <person name="Roberts A."/>
            <person name="Saif S."/>
            <person name="Shea T."/>
            <person name="Shenoy N."/>
            <person name="Sisk P."/>
            <person name="Stolte C."/>
            <person name="Sykes S."/>
            <person name="Walk T."/>
            <person name="White J."/>
            <person name="Yandava C."/>
            <person name="Haas B."/>
            <person name="Nusbaum C."/>
            <person name="Birren B."/>
        </authorList>
    </citation>
    <scope>NUCLEOTIDE SEQUENCE [LARGE SCALE GENOMIC DNA]</scope>
    <source>
        <strain evidence="4">ATCC 64411 / 73-15</strain>
    </source>
</reference>
<reference evidence="3" key="4">
    <citation type="journal article" date="2015" name="G3 (Bethesda)">
        <title>Genome sequences of three phytopathogenic species of the Magnaporthaceae family of fungi.</title>
        <authorList>
            <person name="Okagaki L.H."/>
            <person name="Nunes C.C."/>
            <person name="Sailsbery J."/>
            <person name="Clay B."/>
            <person name="Brown D."/>
            <person name="John T."/>
            <person name="Oh Y."/>
            <person name="Young N."/>
            <person name="Fitzgerald M."/>
            <person name="Haas B.J."/>
            <person name="Zeng Q."/>
            <person name="Young S."/>
            <person name="Adiconis X."/>
            <person name="Fan L."/>
            <person name="Levin J.Z."/>
            <person name="Mitchell T.K."/>
            <person name="Okubara P.A."/>
            <person name="Farman M.L."/>
            <person name="Kohn L.M."/>
            <person name="Birren B."/>
            <person name="Ma L.-J."/>
            <person name="Dean R.A."/>
        </authorList>
    </citation>
    <scope>NUCLEOTIDE SEQUENCE</scope>
    <source>
        <strain evidence="3">ATCC 64411 / 73-15</strain>
    </source>
</reference>
<feature type="compositionally biased region" description="Polar residues" evidence="1">
    <location>
        <begin position="17"/>
        <end position="35"/>
    </location>
</feature>
<dbReference type="Proteomes" id="UP000011715">
    <property type="component" value="Unassembled WGS sequence"/>
</dbReference>
<accession>A0A0C4DTI6</accession>
<dbReference type="VEuPathDB" id="FungiDB:MAPG_03254"/>
<reference evidence="3" key="5">
    <citation type="submission" date="2015-06" db="UniProtKB">
        <authorList>
            <consortium name="EnsemblFungi"/>
        </authorList>
    </citation>
    <scope>IDENTIFICATION</scope>
    <source>
        <strain evidence="3">ATCC 64411</strain>
    </source>
</reference>
<evidence type="ECO:0000313" key="4">
    <source>
        <dbReference type="Proteomes" id="UP000011715"/>
    </source>
</evidence>
<feature type="region of interest" description="Disordered" evidence="1">
    <location>
        <begin position="1"/>
        <end position="46"/>
    </location>
</feature>
<organism evidence="3 4">
    <name type="scientific">Magnaporthiopsis poae (strain ATCC 64411 / 73-15)</name>
    <name type="common">Kentucky bluegrass fungus</name>
    <name type="synonym">Magnaporthe poae</name>
    <dbReference type="NCBI Taxonomy" id="644358"/>
    <lineage>
        <taxon>Eukaryota</taxon>
        <taxon>Fungi</taxon>
        <taxon>Dikarya</taxon>
        <taxon>Ascomycota</taxon>
        <taxon>Pezizomycotina</taxon>
        <taxon>Sordariomycetes</taxon>
        <taxon>Sordariomycetidae</taxon>
        <taxon>Magnaporthales</taxon>
        <taxon>Magnaporthaceae</taxon>
        <taxon>Magnaporthiopsis</taxon>
    </lineage>
</organism>
<reference evidence="2" key="2">
    <citation type="submission" date="2010-05" db="EMBL/GenBank/DDBJ databases">
        <title>The Genome Sequence of Magnaporthe poae strain ATCC 64411.</title>
        <authorList>
            <consortium name="The Broad Institute Genome Sequencing Platform"/>
            <consortium name="Broad Institute Genome Sequencing Center for Infectious Disease"/>
            <person name="Ma L.-J."/>
            <person name="Dead R."/>
            <person name="Young S."/>
            <person name="Zeng Q."/>
            <person name="Koehrsen M."/>
            <person name="Alvarado L."/>
            <person name="Berlin A."/>
            <person name="Chapman S.B."/>
            <person name="Chen Z."/>
            <person name="Freedman E."/>
            <person name="Gellesch M."/>
            <person name="Goldberg J."/>
            <person name="Griggs A."/>
            <person name="Gujja S."/>
            <person name="Heilman E.R."/>
            <person name="Heiman D."/>
            <person name="Hepburn T."/>
            <person name="Howarth C."/>
            <person name="Jen D."/>
            <person name="Larson L."/>
            <person name="Mehta T."/>
            <person name="Neiman D."/>
            <person name="Pearson M."/>
            <person name="Roberts A."/>
            <person name="Saif S."/>
            <person name="Shea T."/>
            <person name="Shenoy N."/>
            <person name="Sisk P."/>
            <person name="Stolte C."/>
            <person name="Sykes S."/>
            <person name="Walk T."/>
            <person name="White J."/>
            <person name="Yandava C."/>
            <person name="Haas B."/>
            <person name="Nusbaum C."/>
            <person name="Birren B."/>
        </authorList>
    </citation>
    <scope>NUCLEOTIDE SEQUENCE</scope>
    <source>
        <strain evidence="2">ATCC 64411</strain>
    </source>
</reference>
<keyword evidence="4" id="KW-1185">Reference proteome</keyword>
<proteinExistence type="predicted"/>
<evidence type="ECO:0000313" key="2">
    <source>
        <dbReference type="EMBL" id="KLU84209.1"/>
    </source>
</evidence>
<gene>
    <name evidence="2" type="ORF">MAPG_03254</name>
</gene>
<protein>
    <submittedName>
        <fullName evidence="2 3">Uncharacterized protein</fullName>
    </submittedName>
</protein>
<reference evidence="2" key="3">
    <citation type="submission" date="2011-03" db="EMBL/GenBank/DDBJ databases">
        <title>Annotation of Magnaporthe poae ATCC 64411.</title>
        <authorList>
            <person name="Ma L.-J."/>
            <person name="Dead R."/>
            <person name="Young S.K."/>
            <person name="Zeng Q."/>
            <person name="Gargeya S."/>
            <person name="Fitzgerald M."/>
            <person name="Haas B."/>
            <person name="Abouelleil A."/>
            <person name="Alvarado L."/>
            <person name="Arachchi H.M."/>
            <person name="Berlin A."/>
            <person name="Brown A."/>
            <person name="Chapman S.B."/>
            <person name="Chen Z."/>
            <person name="Dunbar C."/>
            <person name="Freedman E."/>
            <person name="Gearin G."/>
            <person name="Gellesch M."/>
            <person name="Goldberg J."/>
            <person name="Griggs A."/>
            <person name="Gujja S."/>
            <person name="Heiman D."/>
            <person name="Howarth C."/>
            <person name="Larson L."/>
            <person name="Lui A."/>
            <person name="MacDonald P.J.P."/>
            <person name="Mehta T."/>
            <person name="Montmayeur A."/>
            <person name="Murphy C."/>
            <person name="Neiman D."/>
            <person name="Pearson M."/>
            <person name="Priest M."/>
            <person name="Roberts A."/>
            <person name="Saif S."/>
            <person name="Shea T."/>
            <person name="Shenoy N."/>
            <person name="Sisk P."/>
            <person name="Stolte C."/>
            <person name="Sykes S."/>
            <person name="Yandava C."/>
            <person name="Wortman J."/>
            <person name="Nusbaum C."/>
            <person name="Birren B."/>
        </authorList>
    </citation>
    <scope>NUCLEOTIDE SEQUENCE</scope>
    <source>
        <strain evidence="2">ATCC 64411</strain>
    </source>
</reference>
<dbReference type="EMBL" id="ADBL01000786">
    <property type="status" value="NOT_ANNOTATED_CDS"/>
    <property type="molecule type" value="Genomic_DNA"/>
</dbReference>
<evidence type="ECO:0000256" key="1">
    <source>
        <dbReference type="SAM" id="MobiDB-lite"/>
    </source>
</evidence>
<name>A0A0C4DTI6_MAGP6</name>
<sequence>MRGHATDTAAGGEAESSKANSPTASRSKQQLQSVETAREATVGGWNGSPWAWRLCTACSAPLRSAYMLATSRYIADTSAEWSLNMPVSGTQDNEAAALTGPQAALIVLNPTSAAALGFQH</sequence>
<dbReference type="EnsemblFungi" id="MAPG_03254T0">
    <property type="protein sequence ID" value="MAPG_03254T0"/>
    <property type="gene ID" value="MAPG_03254"/>
</dbReference>
<dbReference type="EMBL" id="GL876967">
    <property type="protein sequence ID" value="KLU84209.1"/>
    <property type="molecule type" value="Genomic_DNA"/>
</dbReference>
<dbReference type="AlphaFoldDB" id="A0A0C4DTI6"/>